<feature type="domain" description="Zinc knuckle CX2CX4HX4C" evidence="1">
    <location>
        <begin position="136"/>
        <end position="169"/>
    </location>
</feature>
<reference evidence="2" key="2">
    <citation type="submission" date="2021-03" db="UniProtKB">
        <authorList>
            <consortium name="EnsemblPlants"/>
        </authorList>
    </citation>
    <scope>IDENTIFICATION</scope>
</reference>
<dbReference type="Proteomes" id="UP000596661">
    <property type="component" value="Chromosome 8"/>
</dbReference>
<name>A0A803QB91_CANSA</name>
<keyword evidence="3" id="KW-1185">Reference proteome</keyword>
<proteinExistence type="predicted"/>
<dbReference type="InterPro" id="IPR025836">
    <property type="entry name" value="Zn_knuckle_CX2CX4HX4C"/>
</dbReference>
<evidence type="ECO:0000313" key="2">
    <source>
        <dbReference type="EnsemblPlants" id="cds.evm.model.08.437"/>
    </source>
</evidence>
<reference evidence="2" key="1">
    <citation type="submission" date="2018-11" db="EMBL/GenBank/DDBJ databases">
        <authorList>
            <person name="Grassa J C."/>
        </authorList>
    </citation>
    <scope>NUCLEOTIDE SEQUENCE [LARGE SCALE GENOMIC DNA]</scope>
</reference>
<dbReference type="EnsemblPlants" id="evm.model.08.437">
    <property type="protein sequence ID" value="cds.evm.model.08.437"/>
    <property type="gene ID" value="evm.TU.08.437"/>
</dbReference>
<dbReference type="Gramene" id="evm.model.08.437">
    <property type="protein sequence ID" value="cds.evm.model.08.437"/>
    <property type="gene ID" value="evm.TU.08.437"/>
</dbReference>
<dbReference type="EMBL" id="UZAU01000683">
    <property type="status" value="NOT_ANNOTATED_CDS"/>
    <property type="molecule type" value="Genomic_DNA"/>
</dbReference>
<protein>
    <recommendedName>
        <fullName evidence="1">Zinc knuckle CX2CX4HX4C domain-containing protein</fullName>
    </recommendedName>
</protein>
<evidence type="ECO:0000259" key="1">
    <source>
        <dbReference type="Pfam" id="PF14392"/>
    </source>
</evidence>
<dbReference type="AlphaFoldDB" id="A0A803QB91"/>
<sequence length="453" mass="50883">MDKFVFVGTVLAYCLNNIDKSIFLSGNIVIFFLSSFLEKGTTVSAITNKSYSVCILKCEIILHSLRNQYANIAIDGEDDSEFAFDFVDEGEQPVDERWCIVARFLTEHAIDFDTMRHIMASLFQPSKGMRKKLRRTAAEEGFWAFFKYEYVPTFCFICGILGHSDKFYPQLFVLPADQIVKPYGVAMRAQPRWRNHLIGAKWLRTRAEEDMSSGDTSRSNAEKVNSKSGVILRNQSEGDKCGKAITHNIPLIVGHIDMGHNVEIGEDSQLTILDIKRRRTNELMSSGPCVLDLSKNGPTVMSAQDKMEVYDGDVSDNGASKNGLLNHVIDRLKVVVGFEGMLSVDVRGHNGGIALLWRFTDEVEFLGTSVNNIDLKVTMIRVFDYHCVTDGISPIVTSLQKAELLQHVTPEEVKKAMFQMHPEKSLGPDGMTPGFYQKYWDVVGSDRCHTPGH</sequence>
<dbReference type="Pfam" id="PF14392">
    <property type="entry name" value="zf-CCHC_4"/>
    <property type="match status" value="1"/>
</dbReference>
<evidence type="ECO:0000313" key="3">
    <source>
        <dbReference type="Proteomes" id="UP000596661"/>
    </source>
</evidence>
<accession>A0A803QB91</accession>
<organism evidence="2 3">
    <name type="scientific">Cannabis sativa</name>
    <name type="common">Hemp</name>
    <name type="synonym">Marijuana</name>
    <dbReference type="NCBI Taxonomy" id="3483"/>
    <lineage>
        <taxon>Eukaryota</taxon>
        <taxon>Viridiplantae</taxon>
        <taxon>Streptophyta</taxon>
        <taxon>Embryophyta</taxon>
        <taxon>Tracheophyta</taxon>
        <taxon>Spermatophyta</taxon>
        <taxon>Magnoliopsida</taxon>
        <taxon>eudicotyledons</taxon>
        <taxon>Gunneridae</taxon>
        <taxon>Pentapetalae</taxon>
        <taxon>rosids</taxon>
        <taxon>fabids</taxon>
        <taxon>Rosales</taxon>
        <taxon>Cannabaceae</taxon>
        <taxon>Cannabis</taxon>
    </lineage>
</organism>